<feature type="transmembrane region" description="Helical" evidence="5">
    <location>
        <begin position="7"/>
        <end position="27"/>
    </location>
</feature>
<feature type="transmembrane region" description="Helical" evidence="5">
    <location>
        <begin position="194"/>
        <end position="217"/>
    </location>
</feature>
<evidence type="ECO:0000256" key="2">
    <source>
        <dbReference type="ARBA" id="ARBA00022692"/>
    </source>
</evidence>
<dbReference type="Gene3D" id="1.20.1740.10">
    <property type="entry name" value="Amino acid/polyamine transporter I"/>
    <property type="match status" value="1"/>
</dbReference>
<dbReference type="AlphaFoldDB" id="A0A143YX51"/>
<keyword evidence="2 5" id="KW-0812">Transmembrane</keyword>
<feature type="transmembrane region" description="Helical" evidence="5">
    <location>
        <begin position="39"/>
        <end position="61"/>
    </location>
</feature>
<evidence type="ECO:0000256" key="4">
    <source>
        <dbReference type="ARBA" id="ARBA00023136"/>
    </source>
</evidence>
<feature type="transmembrane region" description="Helical" evidence="5">
    <location>
        <begin position="151"/>
        <end position="174"/>
    </location>
</feature>
<feature type="transmembrane region" description="Helical" evidence="5">
    <location>
        <begin position="95"/>
        <end position="120"/>
    </location>
</feature>
<dbReference type="GO" id="GO:0015179">
    <property type="term" value="F:L-amino acid transmembrane transporter activity"/>
    <property type="evidence" value="ECO:0007669"/>
    <property type="project" value="TreeGrafter"/>
</dbReference>
<feature type="transmembrane region" description="Helical" evidence="5">
    <location>
        <begin position="394"/>
        <end position="416"/>
    </location>
</feature>
<dbReference type="GO" id="GO:0016020">
    <property type="term" value="C:membrane"/>
    <property type="evidence" value="ECO:0007669"/>
    <property type="project" value="UniProtKB-SubCell"/>
</dbReference>
<feature type="transmembrane region" description="Helical" evidence="5">
    <location>
        <begin position="332"/>
        <end position="350"/>
    </location>
</feature>
<keyword evidence="4 5" id="KW-0472">Membrane</keyword>
<keyword evidence="3 5" id="KW-1133">Transmembrane helix</keyword>
<name>A0A143YX51_9LACT</name>
<comment type="subcellular location">
    <subcellularLocation>
        <location evidence="1">Membrane</location>
        <topology evidence="1">Multi-pass membrane protein</topology>
    </subcellularLocation>
</comment>
<dbReference type="PANTHER" id="PTHR11785">
    <property type="entry name" value="AMINO ACID TRANSPORTER"/>
    <property type="match status" value="1"/>
</dbReference>
<feature type="transmembrane region" description="Helical" evidence="5">
    <location>
        <begin position="126"/>
        <end position="144"/>
    </location>
</feature>
<organism evidence="6 7">
    <name type="scientific">Trichococcus palustris</name>
    <dbReference type="NCBI Taxonomy" id="140314"/>
    <lineage>
        <taxon>Bacteria</taxon>
        <taxon>Bacillati</taxon>
        <taxon>Bacillota</taxon>
        <taxon>Bacilli</taxon>
        <taxon>Lactobacillales</taxon>
        <taxon>Carnobacteriaceae</taxon>
        <taxon>Trichococcus</taxon>
    </lineage>
</organism>
<evidence type="ECO:0000313" key="6">
    <source>
        <dbReference type="EMBL" id="CZR00581.1"/>
    </source>
</evidence>
<dbReference type="PANTHER" id="PTHR11785:SF512">
    <property type="entry name" value="SOBREMESA, ISOFORM B"/>
    <property type="match status" value="1"/>
</dbReference>
<evidence type="ECO:0000256" key="1">
    <source>
        <dbReference type="ARBA" id="ARBA00004141"/>
    </source>
</evidence>
<evidence type="ECO:0000313" key="7">
    <source>
        <dbReference type="Proteomes" id="UP000242754"/>
    </source>
</evidence>
<dbReference type="STRING" id="140314.SAMN04488076_10846"/>
<feature type="transmembrane region" description="Helical" evidence="5">
    <location>
        <begin position="281"/>
        <end position="304"/>
    </location>
</feature>
<dbReference type="EMBL" id="FJNE01000009">
    <property type="protein sequence ID" value="CZR00581.1"/>
    <property type="molecule type" value="Genomic_DNA"/>
</dbReference>
<feature type="transmembrane region" description="Helical" evidence="5">
    <location>
        <begin position="229"/>
        <end position="253"/>
    </location>
</feature>
<protein>
    <submittedName>
        <fullName evidence="6">Amino acid/polyamine transporter i</fullName>
    </submittedName>
</protein>
<evidence type="ECO:0000256" key="5">
    <source>
        <dbReference type="SAM" id="Phobius"/>
    </source>
</evidence>
<dbReference type="PIRSF" id="PIRSF006060">
    <property type="entry name" value="AA_transporter"/>
    <property type="match status" value="1"/>
</dbReference>
<sequence>MEKEKHYGLFTAVSMIVGICIGSGIFFKADDILGATGGNVVLGILVFCIGAFSIIFGSITLTELASRTEKTGGVVAYYEEFISPKAASAFGWFQLFIYFPTIVAIVSWVSGIYTCMLFGIPNTLETQVLIGTLYLCFFFLLNYFSLKSGGYFQNIATIMKLIPLIGIAIVGIFWREPAPVVPAELAVPITNVGWGWLAALAPMAFSYDGWIIATSITHEVKNPKRTMPLALTIGPLLVLAIYLAYFTGLVSIVGPEYILAMGDATTTTVGTALLGPRGGSIILSFVLVAILGVVNGVTLGILRLPQALAEKNMLPNSDAIKKIDAKSQLSPASAKFAFAVSIFWMAAHYFTQKSGILAGGDISEIAIVFSYLCYVVLYLKVIRMKNEGTITNPFLGWIAPVFGIMGSAIILVGGIISNPTYVPIFIVICLLVCLIGYKYYEKKIAA</sequence>
<feature type="transmembrane region" description="Helical" evidence="5">
    <location>
        <begin position="362"/>
        <end position="382"/>
    </location>
</feature>
<gene>
    <name evidence="6" type="ORF">Tpal_2540</name>
</gene>
<dbReference type="InterPro" id="IPR050598">
    <property type="entry name" value="AminoAcid_Transporter"/>
</dbReference>
<dbReference type="RefSeq" id="WP_087034047.1">
    <property type="nucleotide sequence ID" value="NZ_FJNE01000009.1"/>
</dbReference>
<reference evidence="6 7" key="1">
    <citation type="submission" date="2016-02" db="EMBL/GenBank/DDBJ databases">
        <authorList>
            <person name="Wen L."/>
            <person name="He K."/>
            <person name="Yang H."/>
        </authorList>
    </citation>
    <scope>NUCLEOTIDE SEQUENCE [LARGE SCALE GENOMIC DNA]</scope>
    <source>
        <strain evidence="6">Trichococcus palustris</strain>
    </source>
</reference>
<proteinExistence type="predicted"/>
<keyword evidence="7" id="KW-1185">Reference proteome</keyword>
<dbReference type="OrthoDB" id="3181223at2"/>
<evidence type="ECO:0000256" key="3">
    <source>
        <dbReference type="ARBA" id="ARBA00022989"/>
    </source>
</evidence>
<accession>A0A143YX51</accession>
<dbReference type="InterPro" id="IPR002293">
    <property type="entry name" value="AA/rel_permease1"/>
</dbReference>
<feature type="transmembrane region" description="Helical" evidence="5">
    <location>
        <begin position="422"/>
        <end position="440"/>
    </location>
</feature>
<dbReference type="Proteomes" id="UP000242754">
    <property type="component" value="Unassembled WGS sequence"/>
</dbReference>
<dbReference type="Pfam" id="PF13520">
    <property type="entry name" value="AA_permease_2"/>
    <property type="match status" value="1"/>
</dbReference>